<proteinExistence type="inferred from homology"/>
<dbReference type="InterPro" id="IPR015797">
    <property type="entry name" value="NUDIX_hydrolase-like_dom_sf"/>
</dbReference>
<name>A0ABN2JF07_9ACTN</name>
<sequence>MTSALRADSIRVLEDWVAPDAEQEALRRLYLDVLVGREDATQRSCQPDHLTASVLVVSHDHQRVLLTLHGKAGLWLQTGGHCEDTDDTLAGAALREGTEESGIVGLEIDPSPVLLSRHAVPFCVPGGHHLDVQLVAVAPPGAEPVISDESEDLRWFAVDELPERTDDDVRRLVSAGVQRLRGTL</sequence>
<keyword evidence="4" id="KW-1185">Reference proteome</keyword>
<evidence type="ECO:0000313" key="3">
    <source>
        <dbReference type="EMBL" id="GAA1724729.1"/>
    </source>
</evidence>
<accession>A0ABN2JF07</accession>
<evidence type="ECO:0000259" key="2">
    <source>
        <dbReference type="PROSITE" id="PS51462"/>
    </source>
</evidence>
<dbReference type="Proteomes" id="UP001501057">
    <property type="component" value="Unassembled WGS sequence"/>
</dbReference>
<dbReference type="RefSeq" id="WP_344196778.1">
    <property type="nucleotide sequence ID" value="NZ_BAAAME010000002.1"/>
</dbReference>
<evidence type="ECO:0000313" key="4">
    <source>
        <dbReference type="Proteomes" id="UP001501057"/>
    </source>
</evidence>
<comment type="similarity">
    <text evidence="1">Belongs to the Nudix hydrolase family.</text>
</comment>
<dbReference type="GO" id="GO:0016787">
    <property type="term" value="F:hydrolase activity"/>
    <property type="evidence" value="ECO:0007669"/>
    <property type="project" value="UniProtKB-KW"/>
</dbReference>
<dbReference type="InterPro" id="IPR000086">
    <property type="entry name" value="NUDIX_hydrolase_dom"/>
</dbReference>
<dbReference type="SUPFAM" id="SSF55811">
    <property type="entry name" value="Nudix"/>
    <property type="match status" value="1"/>
</dbReference>
<dbReference type="PROSITE" id="PS51462">
    <property type="entry name" value="NUDIX"/>
    <property type="match status" value="1"/>
</dbReference>
<reference evidence="3 4" key="1">
    <citation type="journal article" date="2019" name="Int. J. Syst. Evol. Microbiol.">
        <title>The Global Catalogue of Microorganisms (GCM) 10K type strain sequencing project: providing services to taxonomists for standard genome sequencing and annotation.</title>
        <authorList>
            <consortium name="The Broad Institute Genomics Platform"/>
            <consortium name="The Broad Institute Genome Sequencing Center for Infectious Disease"/>
            <person name="Wu L."/>
            <person name="Ma J."/>
        </authorList>
    </citation>
    <scope>NUCLEOTIDE SEQUENCE [LARGE SCALE GENOMIC DNA]</scope>
    <source>
        <strain evidence="3 4">JCM 13518</strain>
    </source>
</reference>
<protein>
    <submittedName>
        <fullName evidence="3">NUDIX hydrolase</fullName>
    </submittedName>
</protein>
<dbReference type="Gene3D" id="3.90.79.10">
    <property type="entry name" value="Nucleoside Triphosphate Pyrophosphohydrolase"/>
    <property type="match status" value="1"/>
</dbReference>
<keyword evidence="3" id="KW-0378">Hydrolase</keyword>
<dbReference type="Pfam" id="PF00293">
    <property type="entry name" value="NUDIX"/>
    <property type="match status" value="1"/>
</dbReference>
<feature type="domain" description="Nudix hydrolase" evidence="2">
    <location>
        <begin position="47"/>
        <end position="178"/>
    </location>
</feature>
<dbReference type="PANTHER" id="PTHR43736:SF1">
    <property type="entry name" value="DIHYDRONEOPTERIN TRIPHOSPHATE DIPHOSPHATASE"/>
    <property type="match status" value="1"/>
</dbReference>
<dbReference type="PANTHER" id="PTHR43736">
    <property type="entry name" value="ADP-RIBOSE PYROPHOSPHATASE"/>
    <property type="match status" value="1"/>
</dbReference>
<dbReference type="EMBL" id="BAAAME010000002">
    <property type="protein sequence ID" value="GAA1724729.1"/>
    <property type="molecule type" value="Genomic_DNA"/>
</dbReference>
<comment type="caution">
    <text evidence="3">The sequence shown here is derived from an EMBL/GenBank/DDBJ whole genome shotgun (WGS) entry which is preliminary data.</text>
</comment>
<evidence type="ECO:0000256" key="1">
    <source>
        <dbReference type="ARBA" id="ARBA00005582"/>
    </source>
</evidence>
<organism evidence="3 4">
    <name type="scientific">Aeromicrobium alkaliterrae</name>
    <dbReference type="NCBI Taxonomy" id="302168"/>
    <lineage>
        <taxon>Bacteria</taxon>
        <taxon>Bacillati</taxon>
        <taxon>Actinomycetota</taxon>
        <taxon>Actinomycetes</taxon>
        <taxon>Propionibacteriales</taxon>
        <taxon>Nocardioidaceae</taxon>
        <taxon>Aeromicrobium</taxon>
    </lineage>
</organism>
<gene>
    <name evidence="3" type="ORF">GCM10009710_01910</name>
</gene>
<dbReference type="CDD" id="cd03674">
    <property type="entry name" value="NUDIX_Hydrolase"/>
    <property type="match status" value="1"/>
</dbReference>